<feature type="coiled-coil region" evidence="3">
    <location>
        <begin position="621"/>
        <end position="652"/>
    </location>
</feature>
<dbReference type="InterPro" id="IPR053137">
    <property type="entry name" value="NLR-like"/>
</dbReference>
<dbReference type="PROSITE" id="PS50297">
    <property type="entry name" value="ANK_REP_REGION"/>
    <property type="match status" value="2"/>
</dbReference>
<feature type="repeat" description="ANK" evidence="2">
    <location>
        <begin position="1099"/>
        <end position="1123"/>
    </location>
</feature>
<dbReference type="SUPFAM" id="SSF48403">
    <property type="entry name" value="Ankyrin repeat"/>
    <property type="match status" value="1"/>
</dbReference>
<dbReference type="Pfam" id="PF24883">
    <property type="entry name" value="NPHP3_N"/>
    <property type="match status" value="1"/>
</dbReference>
<evidence type="ECO:0000256" key="1">
    <source>
        <dbReference type="ARBA" id="ARBA00022737"/>
    </source>
</evidence>
<dbReference type="GO" id="GO:0009116">
    <property type="term" value="P:nucleoside metabolic process"/>
    <property type="evidence" value="ECO:0007669"/>
    <property type="project" value="InterPro"/>
</dbReference>
<dbReference type="SMART" id="SM00248">
    <property type="entry name" value="ANK"/>
    <property type="match status" value="9"/>
</dbReference>
<protein>
    <submittedName>
        <fullName evidence="5">Ankyrin repeat</fullName>
    </submittedName>
</protein>
<dbReference type="GO" id="GO:0003824">
    <property type="term" value="F:catalytic activity"/>
    <property type="evidence" value="ECO:0007669"/>
    <property type="project" value="InterPro"/>
</dbReference>
<reference evidence="5 6" key="1">
    <citation type="submission" date="2020-05" db="EMBL/GenBank/DDBJ databases">
        <title>Identification and distribution of gene clusters putatively required for synthesis of sphingolipid metabolism inhibitors in phylogenetically diverse species of the filamentous fungus Fusarium.</title>
        <authorList>
            <person name="Kim H.-S."/>
            <person name="Busman M."/>
            <person name="Brown D.W."/>
            <person name="Divon H."/>
            <person name="Uhlig S."/>
            <person name="Proctor R.H."/>
        </authorList>
    </citation>
    <scope>NUCLEOTIDE SEQUENCE [LARGE SCALE GENOMIC DNA]</scope>
    <source>
        <strain evidence="5 6">NRRL 66235</strain>
    </source>
</reference>
<dbReference type="InterPro" id="IPR002110">
    <property type="entry name" value="Ankyrin_rpt"/>
</dbReference>
<dbReference type="OrthoDB" id="1577640at2759"/>
<feature type="domain" description="Nephrocystin 3-like N-terminal" evidence="4">
    <location>
        <begin position="372"/>
        <end position="536"/>
    </location>
</feature>
<dbReference type="InterPro" id="IPR056884">
    <property type="entry name" value="NPHP3-like_N"/>
</dbReference>
<dbReference type="EMBL" id="JAAOAN010000254">
    <property type="protein sequence ID" value="KAF5714047.1"/>
    <property type="molecule type" value="Genomic_DNA"/>
</dbReference>
<evidence type="ECO:0000256" key="3">
    <source>
        <dbReference type="SAM" id="Coils"/>
    </source>
</evidence>
<dbReference type="InterPro" id="IPR036770">
    <property type="entry name" value="Ankyrin_rpt-contain_sf"/>
</dbReference>
<keyword evidence="1" id="KW-0677">Repeat</keyword>
<feature type="repeat" description="ANK" evidence="2">
    <location>
        <begin position="961"/>
        <end position="985"/>
    </location>
</feature>
<dbReference type="AlphaFoldDB" id="A0A8H5YME2"/>
<dbReference type="InterPro" id="IPR027417">
    <property type="entry name" value="P-loop_NTPase"/>
</dbReference>
<organism evidence="5 6">
    <name type="scientific">Fusarium mundagurra</name>
    <dbReference type="NCBI Taxonomy" id="1567541"/>
    <lineage>
        <taxon>Eukaryota</taxon>
        <taxon>Fungi</taxon>
        <taxon>Dikarya</taxon>
        <taxon>Ascomycota</taxon>
        <taxon>Pezizomycotina</taxon>
        <taxon>Sordariomycetes</taxon>
        <taxon>Hypocreomycetidae</taxon>
        <taxon>Hypocreales</taxon>
        <taxon>Nectriaceae</taxon>
        <taxon>Fusarium</taxon>
        <taxon>Fusarium fujikuroi species complex</taxon>
    </lineage>
</organism>
<sequence length="1160" mass="129839">MCDYNKNTVGWICAVLVELVAAIAVLDKEHLEPDTLPLNDNNVYSLGEIKGHNVVIAALPCSQYGIASAARVAADMLRSFPNVRIGLMVGIGGGVPTSRDIRLGDIVVSVPGLGNSGLYQYDHGKAIQGQGFVTTGTLNQAPTFFLTAATSLKAEHELKGNQIAPIMQVAIDKFPSLSATCSRPSSETDRLYQTNHLHVGSTPTCGSSCDPSRLVQRPARPADEDVKVHYDLIASADQLMKDAIIRDRLSKEKDVLCFKMKAAGLSNHFPCIVIRGICDYADSHKNDKWQPYAALAAAAYAKKMLLKIPPQKVEAERNMERFADALNNTIAPLSVLEIRSDAKKNIEILTWLCNVDYALKHNDIISGRQSKTGHWFLDSETFQTWVTEDNRTLFCPGNPGAGKTYISSLVIDHVNSLTKKCPETCITYVYCDYKQGRYQKPDIILSCLVKQLVGPRDTIPKAIDELYESHKSGQTTPTFVEISQAFKSVVDLYSKVFIFIDALDEFEATVDDRTMLLEAIFQGQYKAVKNIFITSRPGCEPAIRSLCGRDLSLNIAATKHDVSRYIHWKISQAPELKIDVRLRDEITSIASDNADGMFLLVALQIRDLLDQPTIGHLRQTLKNLNRGIAGINERYKQQLQRIERRGDSFRNLVYKVLAWMMFAKRSLTMLELRHAVSVQKHTTAMDLDFIPSQAIMESLSAGFMSFATEDHAPRLIHLTAHDFLRKNLDKWFPKPQDYIFRTCATYLGYNTFQTGPCPSDEDYKSRVRDNPLYEYAAQNWGYHAADISLDPSEQITFLSSRQHRESSIQALMIKGEWRWSGFRQKFPTRMTNLHLAAHFGILSFVKQLMLKSSLLNQQDSDEKTALWYAAQQGTTRVVELLVRRKRLLANLPDGGIDSPLRQATRRNDVAIVKLLLQARDINVNYPWDDPPLFIAAEEGYEAIAKLLLNTQDIDPDGLDGRGYTPLFIASMFGHTGIVRRLLRTGKVDVEPNDARGGTAFTWAVRYGHVDVFKLLLRQKGIDFNCCIDGRTPLGWAVYENNEVLFFLLLKFGQIDIEQQHHISGNTASSLIDAIGYGNTKIFKILFTLPGVDFNRTDADGGTPLMHAVQAGQYDIVKQLLGTGKVDIGARDDDGRSAMNIAEEQGSAEITQLLLEYHRQN</sequence>
<evidence type="ECO:0000313" key="5">
    <source>
        <dbReference type="EMBL" id="KAF5714047.1"/>
    </source>
</evidence>
<dbReference type="Proteomes" id="UP000544331">
    <property type="component" value="Unassembled WGS sequence"/>
</dbReference>
<dbReference type="PANTHER" id="PTHR46082">
    <property type="entry name" value="ATP/GTP-BINDING PROTEIN-RELATED"/>
    <property type="match status" value="1"/>
</dbReference>
<evidence type="ECO:0000313" key="6">
    <source>
        <dbReference type="Proteomes" id="UP000544331"/>
    </source>
</evidence>
<evidence type="ECO:0000259" key="4">
    <source>
        <dbReference type="Pfam" id="PF24883"/>
    </source>
</evidence>
<gene>
    <name evidence="5" type="ORF">FMUND_7620</name>
</gene>
<accession>A0A8H5YME2</accession>
<dbReference type="Gene3D" id="1.25.40.20">
    <property type="entry name" value="Ankyrin repeat-containing domain"/>
    <property type="match status" value="1"/>
</dbReference>
<dbReference type="Pfam" id="PF12796">
    <property type="entry name" value="Ank_2"/>
    <property type="match status" value="3"/>
</dbReference>
<dbReference type="Gene3D" id="3.40.50.1580">
    <property type="entry name" value="Nucleoside phosphorylase domain"/>
    <property type="match status" value="1"/>
</dbReference>
<comment type="caution">
    <text evidence="5">The sequence shown here is derived from an EMBL/GenBank/DDBJ whole genome shotgun (WGS) entry which is preliminary data.</text>
</comment>
<dbReference type="InterPro" id="IPR035994">
    <property type="entry name" value="Nucleoside_phosphorylase_sf"/>
</dbReference>
<dbReference type="Gene3D" id="3.40.50.300">
    <property type="entry name" value="P-loop containing nucleotide triphosphate hydrolases"/>
    <property type="match status" value="1"/>
</dbReference>
<dbReference type="PROSITE" id="PS50088">
    <property type="entry name" value="ANK_REPEAT"/>
    <property type="match status" value="2"/>
</dbReference>
<keyword evidence="6" id="KW-1185">Reference proteome</keyword>
<evidence type="ECO:0000256" key="2">
    <source>
        <dbReference type="PROSITE-ProRule" id="PRU00023"/>
    </source>
</evidence>
<proteinExistence type="predicted"/>
<dbReference type="PANTHER" id="PTHR46082:SF11">
    <property type="entry name" value="AAA+ ATPASE DOMAIN-CONTAINING PROTEIN-RELATED"/>
    <property type="match status" value="1"/>
</dbReference>
<keyword evidence="2" id="KW-0040">ANK repeat</keyword>
<name>A0A8H5YME2_9HYPO</name>
<dbReference type="SUPFAM" id="SSF53167">
    <property type="entry name" value="Purine and uridine phosphorylases"/>
    <property type="match status" value="1"/>
</dbReference>
<keyword evidence="3" id="KW-0175">Coiled coil</keyword>